<keyword evidence="8" id="KW-0548">Nucleotidyltransferase</keyword>
<comment type="subcellular location">
    <subcellularLocation>
        <location evidence="3">Host nucleus</location>
    </subcellularLocation>
</comment>
<dbReference type="OrthoDB" id="9195at10239"/>
<dbReference type="GO" id="GO:0003677">
    <property type="term" value="F:DNA binding"/>
    <property type="evidence" value="ECO:0007669"/>
    <property type="project" value="UniProtKB-KW"/>
</dbReference>
<proteinExistence type="inferred from homology"/>
<evidence type="ECO:0000256" key="16">
    <source>
        <dbReference type="ARBA" id="ARBA00022840"/>
    </source>
</evidence>
<comment type="catalytic activity">
    <reaction evidence="22">
        <text>ATP + H2O = ADP + phosphate + H(+)</text>
        <dbReference type="Rhea" id="RHEA:13065"/>
        <dbReference type="ChEBI" id="CHEBI:15377"/>
        <dbReference type="ChEBI" id="CHEBI:15378"/>
        <dbReference type="ChEBI" id="CHEBI:30616"/>
        <dbReference type="ChEBI" id="CHEBI:43474"/>
        <dbReference type="ChEBI" id="CHEBI:456216"/>
    </reaction>
</comment>
<evidence type="ECO:0000313" key="25">
    <source>
        <dbReference type="Proteomes" id="UP000204515"/>
    </source>
</evidence>
<evidence type="ECO:0000256" key="15">
    <source>
        <dbReference type="ARBA" id="ARBA00022806"/>
    </source>
</evidence>
<evidence type="ECO:0000256" key="11">
    <source>
        <dbReference type="ARBA" id="ARBA00022723"/>
    </source>
</evidence>
<dbReference type="RefSeq" id="YP_009117076.1">
    <property type="nucleotide sequence ID" value="NC_026277.1"/>
</dbReference>
<name>A0A0B4UI55_9VIRU</name>
<reference evidence="24 25" key="1">
    <citation type="journal article" date="2015" name="Infect. Genet. Evol.">
        <title>Characterisation of a diverse range of circular replication-associated protein encoding DNA viruses recovered from a sewage treatment oxidation pond.</title>
        <authorList>
            <person name="Kraberger S."/>
            <person name="Arguello-Astorga G.R."/>
            <person name="Greenfield L.G."/>
            <person name="Galilee C."/>
            <person name="Law D."/>
            <person name="Martin D.P."/>
            <person name="Varsani A."/>
        </authorList>
    </citation>
    <scope>NUCLEOTIDE SEQUENCE [LARGE SCALE GENOMIC DNA]</scope>
    <source>
        <strain evidence="24">SaCV-32_NZ-BS4194-2012</strain>
    </source>
</reference>
<evidence type="ECO:0000256" key="17">
    <source>
        <dbReference type="ARBA" id="ARBA00023124"/>
    </source>
</evidence>
<evidence type="ECO:0000256" key="4">
    <source>
        <dbReference type="ARBA" id="ARBA00008545"/>
    </source>
</evidence>
<comment type="cofactor">
    <cofactor evidence="1">
        <name>Mn(2+)</name>
        <dbReference type="ChEBI" id="CHEBI:29035"/>
    </cofactor>
</comment>
<evidence type="ECO:0000256" key="9">
    <source>
        <dbReference type="ARBA" id="ARBA00022705"/>
    </source>
</evidence>
<dbReference type="InterPro" id="IPR000605">
    <property type="entry name" value="Helicase_SF3_ssDNA/RNA_vir"/>
</dbReference>
<dbReference type="GO" id="GO:0006260">
    <property type="term" value="P:DNA replication"/>
    <property type="evidence" value="ECO:0007669"/>
    <property type="project" value="UniProtKB-KW"/>
</dbReference>
<dbReference type="KEGG" id="vg:22974540"/>
<evidence type="ECO:0000256" key="21">
    <source>
        <dbReference type="ARBA" id="ARBA00032243"/>
    </source>
</evidence>
<dbReference type="Pfam" id="PF00910">
    <property type="entry name" value="RNA_helicase"/>
    <property type="match status" value="1"/>
</dbReference>
<dbReference type="Proteomes" id="UP000204515">
    <property type="component" value="Segment"/>
</dbReference>
<evidence type="ECO:0000256" key="8">
    <source>
        <dbReference type="ARBA" id="ARBA00022695"/>
    </source>
</evidence>
<dbReference type="InterPro" id="IPR027417">
    <property type="entry name" value="P-loop_NTPase"/>
</dbReference>
<evidence type="ECO:0000313" key="24">
    <source>
        <dbReference type="EMBL" id="AJD07560.1"/>
    </source>
</evidence>
<dbReference type="GO" id="GO:0000166">
    <property type="term" value="F:nucleotide binding"/>
    <property type="evidence" value="ECO:0007669"/>
    <property type="project" value="UniProtKB-KW"/>
</dbReference>
<dbReference type="GO" id="GO:0003723">
    <property type="term" value="F:RNA binding"/>
    <property type="evidence" value="ECO:0007669"/>
    <property type="project" value="InterPro"/>
</dbReference>
<keyword evidence="18" id="KW-0238">DNA-binding</keyword>
<evidence type="ECO:0000256" key="13">
    <source>
        <dbReference type="ARBA" id="ARBA00022759"/>
    </source>
</evidence>
<evidence type="ECO:0000256" key="1">
    <source>
        <dbReference type="ARBA" id="ARBA00001936"/>
    </source>
</evidence>
<keyword evidence="7" id="KW-0808">Transferase</keyword>
<dbReference type="GO" id="GO:0042025">
    <property type="term" value="C:host cell nucleus"/>
    <property type="evidence" value="ECO:0007669"/>
    <property type="project" value="UniProtKB-SubCell"/>
</dbReference>
<dbReference type="PROSITE" id="PS52020">
    <property type="entry name" value="CRESS_DNA_REP"/>
    <property type="match status" value="1"/>
</dbReference>
<dbReference type="GO" id="GO:0016779">
    <property type="term" value="F:nucleotidyltransferase activity"/>
    <property type="evidence" value="ECO:0007669"/>
    <property type="project" value="UniProtKB-KW"/>
</dbReference>
<evidence type="ECO:0000259" key="23">
    <source>
        <dbReference type="PROSITE" id="PS52020"/>
    </source>
</evidence>
<dbReference type="SUPFAM" id="SSF52540">
    <property type="entry name" value="P-loop containing nucleoside triphosphate hydrolases"/>
    <property type="match status" value="1"/>
</dbReference>
<comment type="similarity">
    <text evidence="4">Belongs to the nanoviruses/circoviruses replication-associated protein family.</text>
</comment>
<keyword evidence="6" id="KW-1048">Host nucleus</keyword>
<evidence type="ECO:0000256" key="14">
    <source>
        <dbReference type="ARBA" id="ARBA00022801"/>
    </source>
</evidence>
<evidence type="ECO:0000256" key="20">
    <source>
        <dbReference type="ARBA" id="ARBA00030754"/>
    </source>
</evidence>
<evidence type="ECO:0000256" key="2">
    <source>
        <dbReference type="ARBA" id="ARBA00001946"/>
    </source>
</evidence>
<evidence type="ECO:0000256" key="22">
    <source>
        <dbReference type="ARBA" id="ARBA00049360"/>
    </source>
</evidence>
<keyword evidence="16" id="KW-0067">ATP-binding</keyword>
<dbReference type="InterPro" id="IPR049912">
    <property type="entry name" value="CRESS_DNA_REP"/>
</dbReference>
<keyword evidence="9" id="KW-0235">DNA replication</keyword>
<comment type="cofactor">
    <cofactor evidence="2">
        <name>Mg(2+)</name>
        <dbReference type="ChEBI" id="CHEBI:18420"/>
    </cofactor>
</comment>
<keyword evidence="14" id="KW-0378">Hydrolase</keyword>
<keyword evidence="15" id="KW-0347">Helicase</keyword>
<evidence type="ECO:0000256" key="5">
    <source>
        <dbReference type="ARBA" id="ARBA00014531"/>
    </source>
</evidence>
<organism evidence="24 25">
    <name type="scientific">Sewage-associated circular DNA virus-32</name>
    <dbReference type="NCBI Taxonomy" id="1592099"/>
    <lineage>
        <taxon>Viruses</taxon>
        <taxon>Monodnaviria</taxon>
        <taxon>Shotokuvirae</taxon>
        <taxon>Cressdnaviricota</taxon>
        <taxon>Arfiviricetes</taxon>
        <taxon>Saturnivirales</taxon>
        <taxon>Kanorauviridae</taxon>
        <taxon>Shanivirus</taxon>
        <taxon>Shanivirus sewoxi</taxon>
    </lineage>
</organism>
<dbReference type="GeneID" id="22974540"/>
<evidence type="ECO:0000256" key="7">
    <source>
        <dbReference type="ARBA" id="ARBA00022679"/>
    </source>
</evidence>
<keyword evidence="17" id="KW-0190">Covalent protein-DNA linkage</keyword>
<keyword evidence="25" id="KW-1185">Reference proteome</keyword>
<evidence type="ECO:0000256" key="12">
    <source>
        <dbReference type="ARBA" id="ARBA00022741"/>
    </source>
</evidence>
<dbReference type="EMBL" id="KM821767">
    <property type="protein sequence ID" value="AJD07560.1"/>
    <property type="molecule type" value="Genomic_DNA"/>
</dbReference>
<dbReference type="Gene3D" id="3.40.1310.20">
    <property type="match status" value="1"/>
</dbReference>
<keyword evidence="11" id="KW-0479">Metal-binding</keyword>
<dbReference type="GO" id="GO:0003724">
    <property type="term" value="F:RNA helicase activity"/>
    <property type="evidence" value="ECO:0007669"/>
    <property type="project" value="InterPro"/>
</dbReference>
<evidence type="ECO:0000256" key="19">
    <source>
        <dbReference type="ARBA" id="ARBA00023268"/>
    </source>
</evidence>
<protein>
    <recommendedName>
        <fullName evidence="5">Replication-associated protein</fullName>
    </recommendedName>
    <alternativeName>
        <fullName evidence="20">ATP-dependent helicase Rep</fullName>
    </alternativeName>
    <alternativeName>
        <fullName evidence="21">RepP</fullName>
    </alternativeName>
</protein>
<dbReference type="GO" id="GO:0016787">
    <property type="term" value="F:hydrolase activity"/>
    <property type="evidence" value="ECO:0007669"/>
    <property type="project" value="UniProtKB-KW"/>
</dbReference>
<feature type="domain" description="CRESS-DNA virus Rep endonuclease" evidence="23">
    <location>
        <begin position="3"/>
        <end position="98"/>
    </location>
</feature>
<sequence>MPAPQHRYFLLTIPHNDFLPWLPHDVAYIRGQLESGNENGYLHWQLLAIFKRKLTVTAVKRTFGDRSHVEPSRSAAADEYVWKEETRVAGTQFELGARPVRRNVQTDWDAVRVSAKRGALDDIPADIFVRCYGQLRKIAEDYVEPAAIEREVYCYWGDAGTGKSRRAWAEAGLDAYPKCPRSKFWCGYRGHEHVVIDEFRGGIDVSHFLRWLDRYPVIVDTKGGATSLKARKIWITSNLPPEEWFPGINQETLQAIRRRMTIIHYRRGLEPNPN</sequence>
<dbReference type="GO" id="GO:0046872">
    <property type="term" value="F:metal ion binding"/>
    <property type="evidence" value="ECO:0007669"/>
    <property type="project" value="UniProtKB-KW"/>
</dbReference>
<evidence type="ECO:0000256" key="3">
    <source>
        <dbReference type="ARBA" id="ARBA00004147"/>
    </source>
</evidence>
<evidence type="ECO:0000256" key="10">
    <source>
        <dbReference type="ARBA" id="ARBA00022722"/>
    </source>
</evidence>
<keyword evidence="19" id="KW-0511">Multifunctional enzyme</keyword>
<evidence type="ECO:0000256" key="18">
    <source>
        <dbReference type="ARBA" id="ARBA00023125"/>
    </source>
</evidence>
<evidence type="ECO:0000256" key="6">
    <source>
        <dbReference type="ARBA" id="ARBA00022562"/>
    </source>
</evidence>
<keyword evidence="13" id="KW-0255">Endonuclease</keyword>
<keyword evidence="12" id="KW-0547">Nucleotide-binding</keyword>
<keyword evidence="10" id="KW-0540">Nuclease</keyword>
<accession>A0A0B4UI55</accession>
<dbReference type="GO" id="GO:0004519">
    <property type="term" value="F:endonuclease activity"/>
    <property type="evidence" value="ECO:0007669"/>
    <property type="project" value="UniProtKB-KW"/>
</dbReference>